<gene>
    <name evidence="2" type="ORF">O181_102538</name>
</gene>
<organism evidence="2 3">
    <name type="scientific">Austropuccinia psidii MF-1</name>
    <dbReference type="NCBI Taxonomy" id="1389203"/>
    <lineage>
        <taxon>Eukaryota</taxon>
        <taxon>Fungi</taxon>
        <taxon>Dikarya</taxon>
        <taxon>Basidiomycota</taxon>
        <taxon>Pucciniomycotina</taxon>
        <taxon>Pucciniomycetes</taxon>
        <taxon>Pucciniales</taxon>
        <taxon>Sphaerophragmiaceae</taxon>
        <taxon>Austropuccinia</taxon>
    </lineage>
</organism>
<dbReference type="Proteomes" id="UP000765509">
    <property type="component" value="Unassembled WGS sequence"/>
</dbReference>
<keyword evidence="3" id="KW-1185">Reference proteome</keyword>
<evidence type="ECO:0008006" key="4">
    <source>
        <dbReference type="Google" id="ProtNLM"/>
    </source>
</evidence>
<evidence type="ECO:0000256" key="1">
    <source>
        <dbReference type="SAM" id="SignalP"/>
    </source>
</evidence>
<protein>
    <recommendedName>
        <fullName evidence="4">Secreted protein</fullName>
    </recommendedName>
</protein>
<feature type="signal peptide" evidence="1">
    <location>
        <begin position="1"/>
        <end position="20"/>
    </location>
</feature>
<proteinExistence type="predicted"/>
<evidence type="ECO:0000313" key="2">
    <source>
        <dbReference type="EMBL" id="MBW0562823.1"/>
    </source>
</evidence>
<dbReference type="AlphaFoldDB" id="A0A9Q3JGJ0"/>
<dbReference type="EMBL" id="AVOT02073252">
    <property type="protein sequence ID" value="MBW0562823.1"/>
    <property type="molecule type" value="Genomic_DNA"/>
</dbReference>
<feature type="chain" id="PRO_5040308875" description="Secreted protein" evidence="1">
    <location>
        <begin position="21"/>
        <end position="100"/>
    </location>
</feature>
<reference evidence="2" key="1">
    <citation type="submission" date="2021-03" db="EMBL/GenBank/DDBJ databases">
        <title>Draft genome sequence of rust myrtle Austropuccinia psidii MF-1, a brazilian biotype.</title>
        <authorList>
            <person name="Quecine M.C."/>
            <person name="Pachon D.M.R."/>
            <person name="Bonatelli M.L."/>
            <person name="Correr F.H."/>
            <person name="Franceschini L.M."/>
            <person name="Leite T.F."/>
            <person name="Margarido G.R.A."/>
            <person name="Almeida C.A."/>
            <person name="Ferrarezi J.A."/>
            <person name="Labate C.A."/>
        </authorList>
    </citation>
    <scope>NUCLEOTIDE SEQUENCE</scope>
    <source>
        <strain evidence="2">MF-1</strain>
    </source>
</reference>
<accession>A0A9Q3JGJ0</accession>
<sequence>MLYTIIKWITLFIRSSRFLCSFVDISLSAQTPSMLSCVTRCFDLLKQEERYSTAPRLSPRGSVEFDVGATYGLGEITSYETKLIYSNITFSQRCLTGLVG</sequence>
<name>A0A9Q3JGJ0_9BASI</name>
<comment type="caution">
    <text evidence="2">The sequence shown here is derived from an EMBL/GenBank/DDBJ whole genome shotgun (WGS) entry which is preliminary data.</text>
</comment>
<keyword evidence="1" id="KW-0732">Signal</keyword>
<evidence type="ECO:0000313" key="3">
    <source>
        <dbReference type="Proteomes" id="UP000765509"/>
    </source>
</evidence>